<name>A0ABR3J412_9AGAR</name>
<evidence type="ECO:0000259" key="3">
    <source>
        <dbReference type="Pfam" id="PF20152"/>
    </source>
</evidence>
<evidence type="ECO:0000256" key="2">
    <source>
        <dbReference type="SAM" id="Phobius"/>
    </source>
</evidence>
<sequence length="293" mass="31644">MPPLGPSPAAEAPAGGNIAAIVHGPMLIGFTLKTLLQGMIFVQGYMYYTRFPKDRLLIKLVVGFLIAADTLNVVLNTIFFYDSLIIHFNDPLSLLTTDWMFATDPMLMGITACIVQLFFAWRIKVLSGNFWVVIPVMVFAIASCSGAIACGIGNFIVKNFRDFPKLTPFLITWLGGSSGIASTDILLDRIIAIILPTGLLQAAVAILNLGLAFGFSAPTPNSGGQFVVNFFLSKLFTNSLLSSLNSRDPKGSSTVISSQGNRPFDPAPPSRSSRSSFGDYSFNQVRFPSLRSA</sequence>
<accession>A0ABR3J412</accession>
<comment type="caution">
    <text evidence="4">The sequence shown here is derived from an EMBL/GenBank/DDBJ whole genome shotgun (WGS) entry which is preliminary data.</text>
</comment>
<proteinExistence type="predicted"/>
<feature type="region of interest" description="Disordered" evidence="1">
    <location>
        <begin position="245"/>
        <end position="280"/>
    </location>
</feature>
<feature type="transmembrane region" description="Helical" evidence="2">
    <location>
        <begin position="56"/>
        <end position="79"/>
    </location>
</feature>
<feature type="transmembrane region" description="Helical" evidence="2">
    <location>
        <begin position="99"/>
        <end position="119"/>
    </location>
</feature>
<protein>
    <recommendedName>
        <fullName evidence="3">DUF6534 domain-containing protein</fullName>
    </recommendedName>
</protein>
<dbReference type="InterPro" id="IPR045339">
    <property type="entry name" value="DUF6534"/>
</dbReference>
<dbReference type="Pfam" id="PF20152">
    <property type="entry name" value="DUF6534"/>
    <property type="match status" value="1"/>
</dbReference>
<feature type="transmembrane region" description="Helical" evidence="2">
    <location>
        <begin position="131"/>
        <end position="157"/>
    </location>
</feature>
<evidence type="ECO:0000313" key="4">
    <source>
        <dbReference type="EMBL" id="KAL0950243.1"/>
    </source>
</evidence>
<feature type="transmembrane region" description="Helical" evidence="2">
    <location>
        <begin position="12"/>
        <end position="36"/>
    </location>
</feature>
<dbReference type="EMBL" id="JASNQZ010000012">
    <property type="protein sequence ID" value="KAL0950243.1"/>
    <property type="molecule type" value="Genomic_DNA"/>
</dbReference>
<keyword evidence="2" id="KW-0812">Transmembrane</keyword>
<dbReference type="PANTHER" id="PTHR40465">
    <property type="entry name" value="CHROMOSOME 1, WHOLE GENOME SHOTGUN SEQUENCE"/>
    <property type="match status" value="1"/>
</dbReference>
<dbReference type="Proteomes" id="UP001556367">
    <property type="component" value="Unassembled WGS sequence"/>
</dbReference>
<feature type="transmembrane region" description="Helical" evidence="2">
    <location>
        <begin position="199"/>
        <end position="217"/>
    </location>
</feature>
<reference evidence="5" key="1">
    <citation type="submission" date="2024-06" db="EMBL/GenBank/DDBJ databases">
        <title>Multi-omics analyses provide insights into the biosynthesis of the anticancer antibiotic pleurotin in Hohenbuehelia grisea.</title>
        <authorList>
            <person name="Weaver J.A."/>
            <person name="Alberti F."/>
        </authorList>
    </citation>
    <scope>NUCLEOTIDE SEQUENCE [LARGE SCALE GENOMIC DNA]</scope>
    <source>
        <strain evidence="5">T-177</strain>
    </source>
</reference>
<gene>
    <name evidence="4" type="ORF">HGRIS_010227</name>
</gene>
<keyword evidence="5" id="KW-1185">Reference proteome</keyword>
<feature type="compositionally biased region" description="Polar residues" evidence="1">
    <location>
        <begin position="251"/>
        <end position="261"/>
    </location>
</feature>
<evidence type="ECO:0000313" key="5">
    <source>
        <dbReference type="Proteomes" id="UP001556367"/>
    </source>
</evidence>
<keyword evidence="2" id="KW-1133">Transmembrane helix</keyword>
<dbReference type="PANTHER" id="PTHR40465:SF1">
    <property type="entry name" value="DUF6534 DOMAIN-CONTAINING PROTEIN"/>
    <property type="match status" value="1"/>
</dbReference>
<evidence type="ECO:0000256" key="1">
    <source>
        <dbReference type="SAM" id="MobiDB-lite"/>
    </source>
</evidence>
<organism evidence="4 5">
    <name type="scientific">Hohenbuehelia grisea</name>
    <dbReference type="NCBI Taxonomy" id="104357"/>
    <lineage>
        <taxon>Eukaryota</taxon>
        <taxon>Fungi</taxon>
        <taxon>Dikarya</taxon>
        <taxon>Basidiomycota</taxon>
        <taxon>Agaricomycotina</taxon>
        <taxon>Agaricomycetes</taxon>
        <taxon>Agaricomycetidae</taxon>
        <taxon>Agaricales</taxon>
        <taxon>Pleurotineae</taxon>
        <taxon>Pleurotaceae</taxon>
        <taxon>Hohenbuehelia</taxon>
    </lineage>
</organism>
<keyword evidence="2" id="KW-0472">Membrane</keyword>
<feature type="domain" description="DUF6534" evidence="3">
    <location>
        <begin position="179"/>
        <end position="248"/>
    </location>
</feature>